<dbReference type="InterPro" id="IPR003615">
    <property type="entry name" value="HNH_nuc"/>
</dbReference>
<dbReference type="GO" id="GO:0008270">
    <property type="term" value="F:zinc ion binding"/>
    <property type="evidence" value="ECO:0007669"/>
    <property type="project" value="InterPro"/>
</dbReference>
<keyword evidence="2" id="KW-0255">Endonuclease</keyword>
<dbReference type="Proteomes" id="UP000285844">
    <property type="component" value="Unassembled WGS sequence"/>
</dbReference>
<dbReference type="EMBL" id="QSHM01000010">
    <property type="protein sequence ID" value="RHC12572.1"/>
    <property type="molecule type" value="Genomic_DNA"/>
</dbReference>
<proteinExistence type="predicted"/>
<dbReference type="AlphaFoldDB" id="A0A413YU08"/>
<sequence length="135" mass="15407">MRKAIPKHTRELVYAKCNGHCAYCGCDLEYKNMQVDHVIPLNGWSEQGSDTIDNMLPACRSCNHYKSRSTLEGFRQMLEAMPDTLMRDCVTYKNAVRFGLVIPNKRPIKFYFEKLSKLDVTNALEIAKAGGIDEQ</sequence>
<dbReference type="RefSeq" id="WP_118362800.1">
    <property type="nucleotide sequence ID" value="NZ_QSHM01000010.1"/>
</dbReference>
<dbReference type="InterPro" id="IPR052892">
    <property type="entry name" value="NA-targeting_endonuclease"/>
</dbReference>
<organism evidence="2 3">
    <name type="scientific">Lachnospira eligens</name>
    <dbReference type="NCBI Taxonomy" id="39485"/>
    <lineage>
        <taxon>Bacteria</taxon>
        <taxon>Bacillati</taxon>
        <taxon>Bacillota</taxon>
        <taxon>Clostridia</taxon>
        <taxon>Lachnospirales</taxon>
        <taxon>Lachnospiraceae</taxon>
        <taxon>Lachnospira</taxon>
    </lineage>
</organism>
<keyword evidence="2" id="KW-0378">Hydrolase</keyword>
<dbReference type="GO" id="GO:0003676">
    <property type="term" value="F:nucleic acid binding"/>
    <property type="evidence" value="ECO:0007669"/>
    <property type="project" value="InterPro"/>
</dbReference>
<dbReference type="Pfam" id="PF01844">
    <property type="entry name" value="HNH"/>
    <property type="match status" value="1"/>
</dbReference>
<dbReference type="InterPro" id="IPR002711">
    <property type="entry name" value="HNH"/>
</dbReference>
<gene>
    <name evidence="2" type="ORF">DW858_09390</name>
</gene>
<dbReference type="CDD" id="cd00085">
    <property type="entry name" value="HNHc"/>
    <property type="match status" value="1"/>
</dbReference>
<evidence type="ECO:0000313" key="2">
    <source>
        <dbReference type="EMBL" id="RHC12572.1"/>
    </source>
</evidence>
<feature type="domain" description="HNH nuclease" evidence="1">
    <location>
        <begin position="8"/>
        <end position="64"/>
    </location>
</feature>
<dbReference type="Gene3D" id="1.10.30.50">
    <property type="match status" value="1"/>
</dbReference>
<comment type="caution">
    <text evidence="2">The sequence shown here is derived from an EMBL/GenBank/DDBJ whole genome shotgun (WGS) entry which is preliminary data.</text>
</comment>
<evidence type="ECO:0000313" key="3">
    <source>
        <dbReference type="Proteomes" id="UP000285844"/>
    </source>
</evidence>
<keyword evidence="2" id="KW-0540">Nuclease</keyword>
<dbReference type="PANTHER" id="PTHR33877">
    <property type="entry name" value="SLL1193 PROTEIN"/>
    <property type="match status" value="1"/>
</dbReference>
<accession>A0A413YU08</accession>
<dbReference type="GO" id="GO:0004519">
    <property type="term" value="F:endonuclease activity"/>
    <property type="evidence" value="ECO:0007669"/>
    <property type="project" value="UniProtKB-KW"/>
</dbReference>
<evidence type="ECO:0000259" key="1">
    <source>
        <dbReference type="SMART" id="SM00507"/>
    </source>
</evidence>
<dbReference type="PANTHER" id="PTHR33877:SF2">
    <property type="entry name" value="OS07G0170200 PROTEIN"/>
    <property type="match status" value="1"/>
</dbReference>
<name>A0A413YU08_9FIRM</name>
<protein>
    <submittedName>
        <fullName evidence="2">HNH endonuclease</fullName>
    </submittedName>
</protein>
<reference evidence="2 3" key="1">
    <citation type="submission" date="2018-08" db="EMBL/GenBank/DDBJ databases">
        <title>A genome reference for cultivated species of the human gut microbiota.</title>
        <authorList>
            <person name="Zou Y."/>
            <person name="Xue W."/>
            <person name="Luo G."/>
        </authorList>
    </citation>
    <scope>NUCLEOTIDE SEQUENCE [LARGE SCALE GENOMIC DNA]</scope>
    <source>
        <strain evidence="2 3">AM37-3BH</strain>
    </source>
</reference>
<dbReference type="SMART" id="SM00507">
    <property type="entry name" value="HNHc"/>
    <property type="match status" value="1"/>
</dbReference>